<accession>A0ABZ1YII0</accession>
<gene>
    <name evidence="2" type="ORF">OG563_26785</name>
</gene>
<dbReference type="EMBL" id="CP109441">
    <property type="protein sequence ID" value="WUV42853.1"/>
    <property type="molecule type" value="Genomic_DNA"/>
</dbReference>
<evidence type="ECO:0000313" key="2">
    <source>
        <dbReference type="EMBL" id="WUV42853.1"/>
    </source>
</evidence>
<feature type="region of interest" description="Disordered" evidence="1">
    <location>
        <begin position="29"/>
        <end position="51"/>
    </location>
</feature>
<dbReference type="Proteomes" id="UP001432062">
    <property type="component" value="Chromosome"/>
</dbReference>
<reference evidence="2" key="1">
    <citation type="submission" date="2022-10" db="EMBL/GenBank/DDBJ databases">
        <title>The complete genomes of actinobacterial strains from the NBC collection.</title>
        <authorList>
            <person name="Joergensen T.S."/>
            <person name="Alvarez Arevalo M."/>
            <person name="Sterndorff E.B."/>
            <person name="Faurdal D."/>
            <person name="Vuksanovic O."/>
            <person name="Mourched A.-S."/>
            <person name="Charusanti P."/>
            <person name="Shaw S."/>
            <person name="Blin K."/>
            <person name="Weber T."/>
        </authorList>
    </citation>
    <scope>NUCLEOTIDE SEQUENCE</scope>
    <source>
        <strain evidence="2">NBC_01482</strain>
    </source>
</reference>
<protein>
    <submittedName>
        <fullName evidence="2">Uncharacterized protein</fullName>
    </submittedName>
</protein>
<feature type="compositionally biased region" description="Acidic residues" evidence="1">
    <location>
        <begin position="38"/>
        <end position="51"/>
    </location>
</feature>
<evidence type="ECO:0000256" key="1">
    <source>
        <dbReference type="SAM" id="MobiDB-lite"/>
    </source>
</evidence>
<proteinExistence type="predicted"/>
<organism evidence="2 3">
    <name type="scientific">Nocardia vinacea</name>
    <dbReference type="NCBI Taxonomy" id="96468"/>
    <lineage>
        <taxon>Bacteria</taxon>
        <taxon>Bacillati</taxon>
        <taxon>Actinomycetota</taxon>
        <taxon>Actinomycetes</taxon>
        <taxon>Mycobacteriales</taxon>
        <taxon>Nocardiaceae</taxon>
        <taxon>Nocardia</taxon>
    </lineage>
</organism>
<name>A0ABZ1YII0_9NOCA</name>
<evidence type="ECO:0000313" key="3">
    <source>
        <dbReference type="Proteomes" id="UP001432062"/>
    </source>
</evidence>
<sequence length="96" mass="10610">MTITGSRITIKILGIPVLTIYRERLSEAAHIDERGASDDDTDTDDVADETELSEHGYAYSCSRCHELLVEGLDEPVDGPTEIELALHHQCPGESRE</sequence>
<dbReference type="RefSeq" id="WP_329405471.1">
    <property type="nucleotide sequence ID" value="NZ_CP109441.1"/>
</dbReference>
<keyword evidence="3" id="KW-1185">Reference proteome</keyword>